<proteinExistence type="predicted"/>
<dbReference type="SUPFAM" id="SSF52317">
    <property type="entry name" value="Class I glutamine amidotransferase-like"/>
    <property type="match status" value="2"/>
</dbReference>
<dbReference type="Gene3D" id="3.40.50.880">
    <property type="match status" value="2"/>
</dbReference>
<evidence type="ECO:0000259" key="1">
    <source>
        <dbReference type="Pfam" id="PF01965"/>
    </source>
</evidence>
<dbReference type="EMBL" id="FZNO01000001">
    <property type="protein sequence ID" value="SNR25522.1"/>
    <property type="molecule type" value="Genomic_DNA"/>
</dbReference>
<dbReference type="Proteomes" id="UP000198403">
    <property type="component" value="Unassembled WGS sequence"/>
</dbReference>
<feature type="domain" description="DJ-1/PfpI" evidence="1">
    <location>
        <begin position="227"/>
        <end position="390"/>
    </location>
</feature>
<dbReference type="PANTHER" id="PTHR43130:SF2">
    <property type="entry name" value="DJ-1_PFPI DOMAIN-CONTAINING PROTEIN"/>
    <property type="match status" value="1"/>
</dbReference>
<dbReference type="InterPro" id="IPR029062">
    <property type="entry name" value="Class_I_gatase-like"/>
</dbReference>
<accession>A0A238UTS5</accession>
<reference evidence="2 3" key="1">
    <citation type="submission" date="2017-06" db="EMBL/GenBank/DDBJ databases">
        <authorList>
            <person name="Kim H.J."/>
            <person name="Triplett B.A."/>
        </authorList>
    </citation>
    <scope>NUCLEOTIDE SEQUENCE [LARGE SCALE GENOMIC DNA]</scope>
    <source>
        <strain evidence="2 3">DSM 44272</strain>
    </source>
</reference>
<keyword evidence="3" id="KW-1185">Reference proteome</keyword>
<organism evidence="2 3">
    <name type="scientific">Blastococcus mobilis</name>
    <dbReference type="NCBI Taxonomy" id="1938746"/>
    <lineage>
        <taxon>Bacteria</taxon>
        <taxon>Bacillati</taxon>
        <taxon>Actinomycetota</taxon>
        <taxon>Actinomycetes</taxon>
        <taxon>Geodermatophilales</taxon>
        <taxon>Geodermatophilaceae</taxon>
        <taxon>Blastococcus</taxon>
    </lineage>
</organism>
<gene>
    <name evidence="2" type="ORF">SAMN06272737_101365</name>
</gene>
<dbReference type="GO" id="GO:0006355">
    <property type="term" value="P:regulation of DNA-templated transcription"/>
    <property type="evidence" value="ECO:0007669"/>
    <property type="project" value="TreeGrafter"/>
</dbReference>
<feature type="domain" description="DJ-1/PfpI" evidence="1">
    <location>
        <begin position="10"/>
        <end position="169"/>
    </location>
</feature>
<protein>
    <submittedName>
        <fullName evidence="2">DJ-1/PfpI family protein</fullName>
    </submittedName>
</protein>
<evidence type="ECO:0000313" key="2">
    <source>
        <dbReference type="EMBL" id="SNR25522.1"/>
    </source>
</evidence>
<name>A0A238UTS5_9ACTN</name>
<dbReference type="Pfam" id="PF01965">
    <property type="entry name" value="DJ-1_PfpI"/>
    <property type="match status" value="2"/>
</dbReference>
<dbReference type="OrthoDB" id="3194870at2"/>
<dbReference type="RefSeq" id="WP_089334837.1">
    <property type="nucleotide sequence ID" value="NZ_FZNO01000001.1"/>
</dbReference>
<dbReference type="CDD" id="cd03139">
    <property type="entry name" value="GATase1_PfpI_2"/>
    <property type="match status" value="1"/>
</dbReference>
<dbReference type="AlphaFoldDB" id="A0A238UTS5"/>
<evidence type="ECO:0000313" key="3">
    <source>
        <dbReference type="Proteomes" id="UP000198403"/>
    </source>
</evidence>
<dbReference type="InterPro" id="IPR002818">
    <property type="entry name" value="DJ-1/PfpI"/>
</dbReference>
<sequence>MSGKEAKLLAFPVYPGVTALDLVGPLTVLRNMIRTPYRTVVVGERAEELATDTPLGLVPAATFAEVPDPFAVFVPGGGPATLTAMQDQALLGYVRSAAASAEFVGATGNGALLLGAAGLLEGRPAAIQWAYREHLENLGATWAPERWVEDGTILTAAGGTAGIDMTLALRARLTSLASARMAQLFIEYDPEPPFGRLTPADDELAGIVRTTQHRATTGADATDERLIAFVLYPGLTVLDLVGPLQVLTALEKLSPGYRTVVVWARREPVPTDVGVSVTPDRTFDEVPHPAIVVVPGGSVPTVRAMSDPLVRDYVRSAAASADLVTSVCTGSLLLGAVGLLEGRQATTNWFYSGILENLGASYQRRRWVDDGRVIMSAGVSAGIDMALHLAARLTDETTARRVQRAIDYDPQPPFGGIDYDHIKPLPRAMRGTIGLAAPLVAARPKRLTRAGR</sequence>
<dbReference type="InterPro" id="IPR052158">
    <property type="entry name" value="INH-QAR"/>
</dbReference>
<dbReference type="PANTHER" id="PTHR43130">
    <property type="entry name" value="ARAC-FAMILY TRANSCRIPTIONAL REGULATOR"/>
    <property type="match status" value="1"/>
</dbReference>